<dbReference type="Proteomes" id="UP000030689">
    <property type="component" value="Unassembled WGS sequence"/>
</dbReference>
<protein>
    <submittedName>
        <fullName evidence="1">Uncharacterized protein</fullName>
    </submittedName>
</protein>
<dbReference type="AlphaFoldDB" id="V4LMH6"/>
<evidence type="ECO:0000313" key="1">
    <source>
        <dbReference type="EMBL" id="ESQ41018.1"/>
    </source>
</evidence>
<dbReference type="EMBL" id="KI517464">
    <property type="protein sequence ID" value="ESQ41018.1"/>
    <property type="molecule type" value="Genomic_DNA"/>
</dbReference>
<dbReference type="Gramene" id="ESQ41018">
    <property type="protein sequence ID" value="ESQ41018"/>
    <property type="gene ID" value="EUTSA_v10015189mg"/>
</dbReference>
<name>V4LMH6_EUTSA</name>
<reference evidence="1 2" key="1">
    <citation type="journal article" date="2013" name="Front. Plant Sci.">
        <title>The Reference Genome of the Halophytic Plant Eutrema salsugineum.</title>
        <authorList>
            <person name="Yang R."/>
            <person name="Jarvis D.E."/>
            <person name="Chen H."/>
            <person name="Beilstein M.A."/>
            <person name="Grimwood J."/>
            <person name="Jenkins J."/>
            <person name="Shu S."/>
            <person name="Prochnik S."/>
            <person name="Xin M."/>
            <person name="Ma C."/>
            <person name="Schmutz J."/>
            <person name="Wing R.A."/>
            <person name="Mitchell-Olds T."/>
            <person name="Schumaker K.S."/>
            <person name="Wang X."/>
        </authorList>
    </citation>
    <scope>NUCLEOTIDE SEQUENCE [LARGE SCALE GENOMIC DNA]</scope>
</reference>
<accession>V4LMH6</accession>
<evidence type="ECO:0000313" key="2">
    <source>
        <dbReference type="Proteomes" id="UP000030689"/>
    </source>
</evidence>
<gene>
    <name evidence="1" type="ORF">EUTSA_v10015189mg</name>
</gene>
<dbReference type="KEGG" id="eus:EUTSA_v10015189mg"/>
<sequence>MDRSRYPYEWNRSDRRVPTNREINTLSKDYDMTSPQDSLWCSSAFCDMVWSDVSFAYWQDEVPFWCKQDKVETA</sequence>
<organism evidence="1 2">
    <name type="scientific">Eutrema salsugineum</name>
    <name type="common">Saltwater cress</name>
    <name type="synonym">Sisymbrium salsugineum</name>
    <dbReference type="NCBI Taxonomy" id="72664"/>
    <lineage>
        <taxon>Eukaryota</taxon>
        <taxon>Viridiplantae</taxon>
        <taxon>Streptophyta</taxon>
        <taxon>Embryophyta</taxon>
        <taxon>Tracheophyta</taxon>
        <taxon>Spermatophyta</taxon>
        <taxon>Magnoliopsida</taxon>
        <taxon>eudicotyledons</taxon>
        <taxon>Gunneridae</taxon>
        <taxon>Pentapetalae</taxon>
        <taxon>rosids</taxon>
        <taxon>malvids</taxon>
        <taxon>Brassicales</taxon>
        <taxon>Brassicaceae</taxon>
        <taxon>Eutremeae</taxon>
        <taxon>Eutrema</taxon>
    </lineage>
</organism>
<proteinExistence type="predicted"/>
<keyword evidence="2" id="KW-1185">Reference proteome</keyword>